<dbReference type="EMBL" id="JACEGQ020000004">
    <property type="protein sequence ID" value="KAH8511445.1"/>
    <property type="molecule type" value="Genomic_DNA"/>
</dbReference>
<organism evidence="3 4">
    <name type="scientific">Populus deltoides</name>
    <name type="common">Eastern poplar</name>
    <name type="synonym">Eastern cottonwood</name>
    <dbReference type="NCBI Taxonomy" id="3696"/>
    <lineage>
        <taxon>Eukaryota</taxon>
        <taxon>Viridiplantae</taxon>
        <taxon>Streptophyta</taxon>
        <taxon>Embryophyta</taxon>
        <taxon>Tracheophyta</taxon>
        <taxon>Spermatophyta</taxon>
        <taxon>Magnoliopsida</taxon>
        <taxon>eudicotyledons</taxon>
        <taxon>Gunneridae</taxon>
        <taxon>Pentapetalae</taxon>
        <taxon>rosids</taxon>
        <taxon>fabids</taxon>
        <taxon>Malpighiales</taxon>
        <taxon>Salicaceae</taxon>
        <taxon>Saliceae</taxon>
        <taxon>Populus</taxon>
    </lineage>
</organism>
<proteinExistence type="predicted"/>
<accession>A0A8T2Z256</accession>
<comment type="caution">
    <text evidence="3">The sequence shown here is derived from an EMBL/GenBank/DDBJ whole genome shotgun (WGS) entry which is preliminary data.</text>
</comment>
<evidence type="ECO:0000313" key="3">
    <source>
        <dbReference type="EMBL" id="KAH8511445.1"/>
    </source>
</evidence>
<protein>
    <submittedName>
        <fullName evidence="3">Uncharacterized protein</fullName>
    </submittedName>
</protein>
<feature type="region of interest" description="Disordered" evidence="2">
    <location>
        <begin position="178"/>
        <end position="235"/>
    </location>
</feature>
<sequence length="527" mass="57586">MSVDEIEYVAEVFLHENLKDSVGQNNLINGILSSLCTKCEKPGTVELQIQADPKLNLSEEVEAPQIPSVAFSKSSFSAFSNVGLNLKEKIKNNRVETDEPHEQTLSTVGSHEAELPNISPLAVFESPSPYSNRMITNEPNEHFRNQFVQNCDEVREQNATVELDVDGNKHGCCKVWKKDEKQQSDSNVESSAKANPKNKASQNIGAGAPPQAKRRKLVANVGEEREEEETSSASTNAIVMAEEQYPIVSGIGQAAVSGLAHDQVQELTVQEDYTAKETPGRGLKDQEHHLVSGCIIESLPSETLSSGQQANNMAIDGTGGVPQVESTNMELTAEDGNLASSRTSIATTPGFAVISAASELRIFLSQSPEVLLSPTENDRLCSLLNAEINAASYECEKHTFRELLARVHRLKEAIASCPFSSRPETVPLQGHENLASEISQPAKSRSNLQAEITSLKDEAARLEEQLKAINEQRTQKERELSTLENDAVMQARALQRCQATTQRLNIDNIVAGITDLFDYAKSVLPKP</sequence>
<keyword evidence="1" id="KW-0175">Coiled coil</keyword>
<evidence type="ECO:0000313" key="4">
    <source>
        <dbReference type="Proteomes" id="UP000807159"/>
    </source>
</evidence>
<evidence type="ECO:0000256" key="1">
    <source>
        <dbReference type="SAM" id="Coils"/>
    </source>
</evidence>
<evidence type="ECO:0000256" key="2">
    <source>
        <dbReference type="SAM" id="MobiDB-lite"/>
    </source>
</evidence>
<dbReference type="AlphaFoldDB" id="A0A8T2Z256"/>
<feature type="coiled-coil region" evidence="1">
    <location>
        <begin position="445"/>
        <end position="486"/>
    </location>
</feature>
<name>A0A8T2Z256_POPDE</name>
<feature type="compositionally biased region" description="Polar residues" evidence="2">
    <location>
        <begin position="184"/>
        <end position="204"/>
    </location>
</feature>
<reference evidence="3" key="1">
    <citation type="journal article" date="2021" name="J. Hered.">
        <title>Genome Assembly of Salicaceae Populus deltoides (Eastern Cottonwood) I-69 Based on Nanopore Sequencing and Hi-C Technologies.</title>
        <authorList>
            <person name="Bai S."/>
            <person name="Wu H."/>
            <person name="Zhang J."/>
            <person name="Pan Z."/>
            <person name="Zhao W."/>
            <person name="Li Z."/>
            <person name="Tong C."/>
        </authorList>
    </citation>
    <scope>NUCLEOTIDE SEQUENCE</scope>
    <source>
        <tissue evidence="3">Leaf</tissue>
    </source>
</reference>
<dbReference type="Proteomes" id="UP000807159">
    <property type="component" value="Chromosome 4"/>
</dbReference>
<keyword evidence="4" id="KW-1185">Reference proteome</keyword>
<gene>
    <name evidence="3" type="ORF">H0E87_008856</name>
</gene>